<dbReference type="InterPro" id="IPR013974">
    <property type="entry name" value="SAF"/>
</dbReference>
<keyword evidence="4" id="KW-1185">Reference proteome</keyword>
<organism evidence="3 4">
    <name type="scientific">Cellulomonas wangsupingiae</name>
    <dbReference type="NCBI Taxonomy" id="2968085"/>
    <lineage>
        <taxon>Bacteria</taxon>
        <taxon>Bacillati</taxon>
        <taxon>Actinomycetota</taxon>
        <taxon>Actinomycetes</taxon>
        <taxon>Micrococcales</taxon>
        <taxon>Cellulomonadaceae</taxon>
        <taxon>Cellulomonas</taxon>
    </lineage>
</organism>
<reference evidence="3 4" key="1">
    <citation type="submission" date="2022-07" db="EMBL/GenBank/DDBJ databases">
        <title>Novel species in genus cellulomonas.</title>
        <authorList>
            <person name="Ye L."/>
        </authorList>
    </citation>
    <scope>NUCLEOTIDE SEQUENCE [LARGE SCALE GENOMIC DNA]</scope>
    <source>
        <strain evidence="4">zg-Y908</strain>
    </source>
</reference>
<gene>
    <name evidence="3" type="ORF">NP075_04310</name>
</gene>
<proteinExistence type="predicted"/>
<feature type="compositionally biased region" description="Pro residues" evidence="1">
    <location>
        <begin position="7"/>
        <end position="27"/>
    </location>
</feature>
<evidence type="ECO:0000259" key="2">
    <source>
        <dbReference type="SMART" id="SM00858"/>
    </source>
</evidence>
<evidence type="ECO:0000313" key="3">
    <source>
        <dbReference type="EMBL" id="UUI65965.1"/>
    </source>
</evidence>
<dbReference type="EMBL" id="CP101989">
    <property type="protein sequence ID" value="UUI65965.1"/>
    <property type="molecule type" value="Genomic_DNA"/>
</dbReference>
<dbReference type="SMART" id="SM00858">
    <property type="entry name" value="SAF"/>
    <property type="match status" value="1"/>
</dbReference>
<feature type="domain" description="SAF" evidence="2">
    <location>
        <begin position="69"/>
        <end position="131"/>
    </location>
</feature>
<dbReference type="RefSeq" id="WP_227564074.1">
    <property type="nucleotide sequence ID" value="NZ_CP101989.1"/>
</dbReference>
<dbReference type="Proteomes" id="UP001317322">
    <property type="component" value="Chromosome"/>
</dbReference>
<feature type="region of interest" description="Disordered" evidence="1">
    <location>
        <begin position="1"/>
        <end position="27"/>
    </location>
</feature>
<evidence type="ECO:0000313" key="4">
    <source>
        <dbReference type="Proteomes" id="UP001317322"/>
    </source>
</evidence>
<name>A0ABY5KA78_9CELL</name>
<protein>
    <submittedName>
        <fullName evidence="3">SAF domain-containing protein</fullName>
    </submittedName>
</protein>
<dbReference type="Pfam" id="PF08666">
    <property type="entry name" value="SAF"/>
    <property type="match status" value="1"/>
</dbReference>
<sequence>MVLPTSAVPPAPWRDTGTPPPPLPGVRPPRRLRVRAAVWRLRFAVAALCVGAAAAVTVHALRPPPALTVPVVVLAHDVAAGSTLEPADVLVAAVPPGAAPGGALTRPDDVAGRVAAVDLGARLPLTPALLVDATLTGPPGTVVVAVRLDDPAMAALLAPGMHLDLVAARPEGGTGETVARRALVRPSPPGEAGAGGLLGGATSSDDAPPVVVAVTPDEAVRLAQMSVSARIVAVVVP</sequence>
<evidence type="ECO:0000256" key="1">
    <source>
        <dbReference type="SAM" id="MobiDB-lite"/>
    </source>
</evidence>
<dbReference type="CDD" id="cd11614">
    <property type="entry name" value="SAF_CpaB_FlgA_like"/>
    <property type="match status" value="1"/>
</dbReference>
<accession>A0ABY5KA78</accession>